<evidence type="ECO:0000313" key="2">
    <source>
        <dbReference type="Proteomes" id="UP001164803"/>
    </source>
</evidence>
<dbReference type="RefSeq" id="WP_268042598.1">
    <property type="nucleotide sequence ID" value="NZ_CP104064.1"/>
</dbReference>
<dbReference type="PANTHER" id="PTHR39185:SF1">
    <property type="entry name" value="SWARMING MOTILITY PROTEIN SWRD"/>
    <property type="match status" value="1"/>
</dbReference>
<reference evidence="1" key="1">
    <citation type="submission" date="2022-08" db="EMBL/GenBank/DDBJ databases">
        <title>Alicyclobacillus dauci DSM2870, complete genome.</title>
        <authorList>
            <person name="Wang Q."/>
            <person name="Cai R."/>
            <person name="Wang Z."/>
        </authorList>
    </citation>
    <scope>NUCLEOTIDE SEQUENCE</scope>
    <source>
        <strain evidence="1">DSM 28700</strain>
    </source>
</reference>
<dbReference type="EMBL" id="CP104064">
    <property type="protein sequence ID" value="WAH35398.1"/>
    <property type="molecule type" value="Genomic_DNA"/>
</dbReference>
<dbReference type="Proteomes" id="UP001164803">
    <property type="component" value="Chromosome"/>
</dbReference>
<evidence type="ECO:0000313" key="1">
    <source>
        <dbReference type="EMBL" id="WAH35398.1"/>
    </source>
</evidence>
<dbReference type="InterPro" id="IPR009384">
    <property type="entry name" value="SwrD-like"/>
</dbReference>
<gene>
    <name evidence="1" type="ORF">NZD86_13940</name>
</gene>
<protein>
    <submittedName>
        <fullName evidence="1">Flagellar FlbD family protein</fullName>
    </submittedName>
</protein>
<dbReference type="Pfam" id="PF06289">
    <property type="entry name" value="FlbD"/>
    <property type="match status" value="1"/>
</dbReference>
<keyword evidence="1" id="KW-0966">Cell projection</keyword>
<proteinExistence type="predicted"/>
<sequence length="70" mass="7782">MVRLTRLNGSEHWLNPLLIESVEATPDCVVTMTNGHKYIVRETPDEIEAMLIQFYRGIGLIAAAPGKGDE</sequence>
<dbReference type="PANTHER" id="PTHR39185">
    <property type="entry name" value="SWARMING MOTILITY PROTEIN SWRD"/>
    <property type="match status" value="1"/>
</dbReference>
<name>A0ABY6YYL8_9BACL</name>
<keyword evidence="2" id="KW-1185">Reference proteome</keyword>
<keyword evidence="1" id="KW-0282">Flagellum</keyword>
<accession>A0ABY6YYL8</accession>
<organism evidence="1 2">
    <name type="scientific">Alicyclobacillus dauci</name>
    <dbReference type="NCBI Taxonomy" id="1475485"/>
    <lineage>
        <taxon>Bacteria</taxon>
        <taxon>Bacillati</taxon>
        <taxon>Bacillota</taxon>
        <taxon>Bacilli</taxon>
        <taxon>Bacillales</taxon>
        <taxon>Alicyclobacillaceae</taxon>
        <taxon>Alicyclobacillus</taxon>
    </lineage>
</organism>
<keyword evidence="1" id="KW-0969">Cilium</keyword>